<sequence length="364" mass="42007">MNSPRTIQIINPVFIHKGTIICCPIARDSPNIKIPDFSSIKARNEMVEEGQYGYDQSLYAQDMMKGDGNSEYYTHISIPFSSSCPMKGAYIWIQSCDLASSFLTFTFMSSRGEKTSKKYIFPEFEGCFWYFLPIDLTDVVLCEITGKGRCQESFMIPSLVFFREETPKEITMRETRAKLWYEVPAVKAKFVKKGDRKYFGRDSIPIPCDAQKLIDPLFSMVKCKNESVSKESEMYDQSSRAQKILKREESIRFFSYLSIPFPTPRSIKGAFICVDKYASSPFLLFTFTDCDGKKTFKKYEFTESKHLCEWHFLPIDLLNVALCEIEGKGAWQDMNSLDFCIYSLVFTVAEESEIIDKLSLLPWK</sequence>
<proteinExistence type="predicted"/>
<gene>
    <name evidence="1" type="ORF">ADUPG1_008892</name>
</gene>
<keyword evidence="2" id="KW-1185">Reference proteome</keyword>
<evidence type="ECO:0000313" key="2">
    <source>
        <dbReference type="Proteomes" id="UP001057375"/>
    </source>
</evidence>
<protein>
    <submittedName>
        <fullName evidence="1">Uncharacterized protein</fullName>
    </submittedName>
</protein>
<accession>A0ABQ5KTM1</accession>
<organism evidence="1 2">
    <name type="scientific">Aduncisulcus paluster</name>
    <dbReference type="NCBI Taxonomy" id="2918883"/>
    <lineage>
        <taxon>Eukaryota</taxon>
        <taxon>Metamonada</taxon>
        <taxon>Carpediemonas-like organisms</taxon>
        <taxon>Aduncisulcus</taxon>
    </lineage>
</organism>
<name>A0ABQ5KTM1_9EUKA</name>
<evidence type="ECO:0000313" key="1">
    <source>
        <dbReference type="EMBL" id="GKT35810.1"/>
    </source>
</evidence>
<dbReference type="EMBL" id="BQXS01011073">
    <property type="protein sequence ID" value="GKT35810.1"/>
    <property type="molecule type" value="Genomic_DNA"/>
</dbReference>
<comment type="caution">
    <text evidence="1">The sequence shown here is derived from an EMBL/GenBank/DDBJ whole genome shotgun (WGS) entry which is preliminary data.</text>
</comment>
<reference evidence="1" key="1">
    <citation type="submission" date="2022-03" db="EMBL/GenBank/DDBJ databases">
        <title>Draft genome sequence of Aduncisulcus paluster, a free-living microaerophilic Fornicata.</title>
        <authorList>
            <person name="Yuyama I."/>
            <person name="Kume K."/>
            <person name="Tamura T."/>
            <person name="Inagaki Y."/>
            <person name="Hashimoto T."/>
        </authorList>
    </citation>
    <scope>NUCLEOTIDE SEQUENCE</scope>
    <source>
        <strain evidence="1">NY0171</strain>
    </source>
</reference>
<dbReference type="Proteomes" id="UP001057375">
    <property type="component" value="Unassembled WGS sequence"/>
</dbReference>